<name>A0A5J6NBP2_CYMEN</name>
<dbReference type="PROSITE" id="PS51294">
    <property type="entry name" value="HTH_MYB"/>
    <property type="match status" value="1"/>
</dbReference>
<dbReference type="InterPro" id="IPR017930">
    <property type="entry name" value="Myb_dom"/>
</dbReference>
<comment type="subcellular location">
    <subcellularLocation>
        <location evidence="1">Nucleus</location>
    </subcellularLocation>
</comment>
<dbReference type="Gene3D" id="1.10.10.60">
    <property type="entry name" value="Homeodomain-like"/>
    <property type="match status" value="1"/>
</dbReference>
<keyword evidence="3" id="KW-0238">DNA-binding</keyword>
<accession>A0A5J6NBP2</accession>
<dbReference type="InterPro" id="IPR044841">
    <property type="entry name" value="LUX/BOA-like"/>
</dbReference>
<keyword evidence="2" id="KW-0805">Transcription regulation</keyword>
<proteinExistence type="evidence at transcript level"/>
<evidence type="ECO:0000313" key="9">
    <source>
        <dbReference type="EMBL" id="QEX51355.1"/>
    </source>
</evidence>
<feature type="region of interest" description="Disordered" evidence="6">
    <location>
        <begin position="264"/>
        <end position="298"/>
    </location>
</feature>
<evidence type="ECO:0000256" key="1">
    <source>
        <dbReference type="ARBA" id="ARBA00004123"/>
    </source>
</evidence>
<evidence type="ECO:0000313" key="8">
    <source>
        <dbReference type="EMBL" id="QEX51340.1"/>
    </source>
</evidence>
<feature type="region of interest" description="Disordered" evidence="6">
    <location>
        <begin position="67"/>
        <end position="87"/>
    </location>
</feature>
<sequence length="298" mass="32181">MIEDEEHNWFNRWEEELPGPEELMPLSQSLITPDLALAFDIQYPNPSAAAGVHTQGTAASHHPAQPLLGAVDFDSPDHSSPVGDEPARTLKRPRLVWTPQLHKRFVDAVAHLGIKNAVPKTIMQLMSVDGLTRENVASHLQKYRLYLKRMQGLSSSTASVAGPPCPMSAADAATEQLFATTPIHNPFLARGASGPGQETFMQFMAPPLLQHHQHMAAAAAAAQQQFYRQRPMGHFGSPMATGGGMIYDNGFQTRMGSSGLVMGHPSPSAAPPNSYGEEIDSGSGGRRILTLFPTSSED</sequence>
<dbReference type="GO" id="GO:0003677">
    <property type="term" value="F:DNA binding"/>
    <property type="evidence" value="ECO:0007669"/>
    <property type="project" value="UniProtKB-KW"/>
</dbReference>
<evidence type="ECO:0000259" key="7">
    <source>
        <dbReference type="PROSITE" id="PS51294"/>
    </source>
</evidence>
<evidence type="ECO:0000256" key="6">
    <source>
        <dbReference type="SAM" id="MobiDB-lite"/>
    </source>
</evidence>
<dbReference type="FunFam" id="1.10.10.60:FF:000007">
    <property type="entry name" value="Two-component response regulator"/>
    <property type="match status" value="1"/>
</dbReference>
<dbReference type="GO" id="GO:0003700">
    <property type="term" value="F:DNA-binding transcription factor activity"/>
    <property type="evidence" value="ECO:0007669"/>
    <property type="project" value="InterPro"/>
</dbReference>
<dbReference type="InterPro" id="IPR006447">
    <property type="entry name" value="Myb_dom_plants"/>
</dbReference>
<dbReference type="EMBL" id="MK861795">
    <property type="protein sequence ID" value="QEX51340.1"/>
    <property type="molecule type" value="mRNA"/>
</dbReference>
<dbReference type="EMBL" id="MK861810">
    <property type="protein sequence ID" value="QEX51355.1"/>
    <property type="molecule type" value="mRNA"/>
</dbReference>
<dbReference type="PANTHER" id="PTHR31442:SF29">
    <property type="entry name" value="HOMEODOMAIN-LIKE SUPERFAMILY PROTEIN"/>
    <property type="match status" value="1"/>
</dbReference>
<dbReference type="SUPFAM" id="SSF46689">
    <property type="entry name" value="Homeodomain-like"/>
    <property type="match status" value="1"/>
</dbReference>
<keyword evidence="5" id="KW-0539">Nucleus</keyword>
<dbReference type="Pfam" id="PF00249">
    <property type="entry name" value="Myb_DNA-binding"/>
    <property type="match status" value="1"/>
</dbReference>
<evidence type="ECO:0000256" key="2">
    <source>
        <dbReference type="ARBA" id="ARBA00023015"/>
    </source>
</evidence>
<reference evidence="9" key="1">
    <citation type="journal article" date="2015" name="PLoS ONE">
        <title>Digital Gene Expression Analysis Based on De Novo Transcriptome Assembly Reveals New Genes Associated with Floral Organ Differentiation of the Orchid Plant Cymbidium ensifolium.</title>
        <authorList>
            <person name="Yang F."/>
            <person name="Zhu G."/>
        </authorList>
    </citation>
    <scope>NUCLEOTIDE SEQUENCE</scope>
</reference>
<dbReference type="NCBIfam" id="TIGR01557">
    <property type="entry name" value="myb_SHAQKYF"/>
    <property type="match status" value="1"/>
</dbReference>
<dbReference type="InterPro" id="IPR009057">
    <property type="entry name" value="Homeodomain-like_sf"/>
</dbReference>
<evidence type="ECO:0000256" key="5">
    <source>
        <dbReference type="ARBA" id="ARBA00023242"/>
    </source>
</evidence>
<dbReference type="GO" id="GO:0005634">
    <property type="term" value="C:nucleus"/>
    <property type="evidence" value="ECO:0007669"/>
    <property type="project" value="UniProtKB-SubCell"/>
</dbReference>
<evidence type="ECO:0000256" key="3">
    <source>
        <dbReference type="ARBA" id="ARBA00023125"/>
    </source>
</evidence>
<dbReference type="AlphaFoldDB" id="A0A5J6NBP2"/>
<keyword evidence="4" id="KW-0804">Transcription</keyword>
<evidence type="ECO:0000256" key="4">
    <source>
        <dbReference type="ARBA" id="ARBA00023163"/>
    </source>
</evidence>
<protein>
    <submittedName>
        <fullName evidence="8">Transcription factor PCL1-like isoform X1</fullName>
    </submittedName>
    <submittedName>
        <fullName evidence="9">Transcription factor PCL1-like isoform X5</fullName>
    </submittedName>
</protein>
<feature type="domain" description="HTH myb-type" evidence="7">
    <location>
        <begin position="97"/>
        <end position="148"/>
    </location>
</feature>
<organism evidence="9">
    <name type="scientific">Cymbidium ensifolium</name>
    <name type="common">Orchid</name>
    <name type="synonym">Epidendrum ensifolium</name>
    <dbReference type="NCBI Taxonomy" id="78740"/>
    <lineage>
        <taxon>Eukaryota</taxon>
        <taxon>Viridiplantae</taxon>
        <taxon>Streptophyta</taxon>
        <taxon>Embryophyta</taxon>
        <taxon>Tracheophyta</taxon>
        <taxon>Spermatophyta</taxon>
        <taxon>Magnoliopsida</taxon>
        <taxon>Liliopsida</taxon>
        <taxon>Asparagales</taxon>
        <taxon>Orchidaceae</taxon>
        <taxon>Epidendroideae</taxon>
        <taxon>Cymbidieae</taxon>
        <taxon>Cymbidiinae</taxon>
        <taxon>Cymbidium</taxon>
    </lineage>
</organism>
<dbReference type="InterPro" id="IPR001005">
    <property type="entry name" value="SANT/Myb"/>
</dbReference>
<dbReference type="PANTHER" id="PTHR31442">
    <property type="entry name" value="HOMEODOMAIN-LIKE SUPERFAMILY PROTEIN-RELATED"/>
    <property type="match status" value="1"/>
</dbReference>